<gene>
    <name evidence="2" type="ORF">FWK35_00035119</name>
</gene>
<comment type="caution">
    <text evidence="2">The sequence shown here is derived from an EMBL/GenBank/DDBJ whole genome shotgun (WGS) entry which is preliminary data.</text>
</comment>
<proteinExistence type="predicted"/>
<sequence length="480" mass="55288">VSLTTNGNNDWKNISNILNRHETSTSHKKAYQNWKELETRCKRGKTIDNINEANLKIETEHWKNILRRIIEMIKTLSSQYLAFRGKSDKLNSSNNGNFLKFIEFFSKFDPVMKEHIRRISSQEIHCHCLGKDIQNEVIQLLANKIRSRIITALKNAKYYSIILDCTPDINHTEQMTVIVRFVSTTENETTKLHNTTGLNMTEVILQKLRELDFSLDAMRGQGYDNGANMRGYKNGVQARIRNLNSRAFYVPCNAHSLNLVLNDSANFCLDAVSFFDIIQEMYTFFSASTQRWDAFRKYVKNLTVKPLRATRWSSRIDVIRPIRFQTAEIYDALEEISEDNSLTSVTGVRSRSEAKGVAEKLISFKFLFNNKLQSINDRFIQLEDHSKLFSFLCNISNVNNYEYLMKFCKDLQLAPGLDQGGLVGAIAPGRKLKGATCDLIIMSFQKHESGASKRRALKIRNEYEAKIPKLSNFFQPIENP</sequence>
<dbReference type="EMBL" id="VUJU01014317">
    <property type="protein sequence ID" value="KAF0702331.1"/>
    <property type="molecule type" value="Genomic_DNA"/>
</dbReference>
<protein>
    <submittedName>
        <fullName evidence="2">Zinc finger MYM-type protein 1-like</fullName>
    </submittedName>
</protein>
<dbReference type="PANTHER" id="PTHR45749">
    <property type="match status" value="1"/>
</dbReference>
<evidence type="ECO:0000313" key="2">
    <source>
        <dbReference type="EMBL" id="KAF0702331.1"/>
    </source>
</evidence>
<keyword evidence="3" id="KW-1185">Reference proteome</keyword>
<accession>A0A6G0VMU1</accession>
<dbReference type="AlphaFoldDB" id="A0A6G0VMU1"/>
<evidence type="ECO:0000313" key="3">
    <source>
        <dbReference type="Proteomes" id="UP000478052"/>
    </source>
</evidence>
<feature type="domain" description="DUF4371" evidence="1">
    <location>
        <begin position="34"/>
        <end position="235"/>
    </location>
</feature>
<dbReference type="InterPro" id="IPR012337">
    <property type="entry name" value="RNaseH-like_sf"/>
</dbReference>
<dbReference type="Proteomes" id="UP000478052">
    <property type="component" value="Unassembled WGS sequence"/>
</dbReference>
<organism evidence="2 3">
    <name type="scientific">Aphis craccivora</name>
    <name type="common">Cowpea aphid</name>
    <dbReference type="NCBI Taxonomy" id="307492"/>
    <lineage>
        <taxon>Eukaryota</taxon>
        <taxon>Metazoa</taxon>
        <taxon>Ecdysozoa</taxon>
        <taxon>Arthropoda</taxon>
        <taxon>Hexapoda</taxon>
        <taxon>Insecta</taxon>
        <taxon>Pterygota</taxon>
        <taxon>Neoptera</taxon>
        <taxon>Paraneoptera</taxon>
        <taxon>Hemiptera</taxon>
        <taxon>Sternorrhyncha</taxon>
        <taxon>Aphidomorpha</taxon>
        <taxon>Aphidoidea</taxon>
        <taxon>Aphididae</taxon>
        <taxon>Aphidini</taxon>
        <taxon>Aphis</taxon>
        <taxon>Aphis</taxon>
    </lineage>
</organism>
<dbReference type="PANTHER" id="PTHR45749:SF35">
    <property type="entry name" value="AC-LIKE TRANSPOSASE-RELATED"/>
    <property type="match status" value="1"/>
</dbReference>
<feature type="non-terminal residue" evidence="2">
    <location>
        <position position="480"/>
    </location>
</feature>
<dbReference type="InterPro" id="IPR025398">
    <property type="entry name" value="DUF4371"/>
</dbReference>
<feature type="non-terminal residue" evidence="2">
    <location>
        <position position="1"/>
    </location>
</feature>
<dbReference type="SUPFAM" id="SSF53098">
    <property type="entry name" value="Ribonuclease H-like"/>
    <property type="match status" value="1"/>
</dbReference>
<reference evidence="2 3" key="1">
    <citation type="submission" date="2019-08" db="EMBL/GenBank/DDBJ databases">
        <title>Whole genome of Aphis craccivora.</title>
        <authorList>
            <person name="Voronova N.V."/>
            <person name="Shulinski R.S."/>
            <person name="Bandarenka Y.V."/>
            <person name="Zhorov D.G."/>
            <person name="Warner D."/>
        </authorList>
    </citation>
    <scope>NUCLEOTIDE SEQUENCE [LARGE SCALE GENOMIC DNA]</scope>
    <source>
        <strain evidence="2">180601</strain>
        <tissue evidence="2">Whole Body</tissue>
    </source>
</reference>
<name>A0A6G0VMU1_APHCR</name>
<evidence type="ECO:0000259" key="1">
    <source>
        <dbReference type="Pfam" id="PF14291"/>
    </source>
</evidence>
<dbReference type="Pfam" id="PF14291">
    <property type="entry name" value="DUF4371"/>
    <property type="match status" value="1"/>
</dbReference>
<dbReference type="OrthoDB" id="6623507at2759"/>